<name>A0A346TPI9_9ABAC</name>
<dbReference type="Pfam" id="PF09414">
    <property type="entry name" value="RNA_ligase"/>
    <property type="match status" value="1"/>
</dbReference>
<dbReference type="KEGG" id="vg:80534006"/>
<evidence type="ECO:0000313" key="3">
    <source>
        <dbReference type="Proteomes" id="UP000501969"/>
    </source>
</evidence>
<dbReference type="SUPFAM" id="SSF56091">
    <property type="entry name" value="DNA ligase/mRNA capping enzyme, catalytic domain"/>
    <property type="match status" value="1"/>
</dbReference>
<keyword evidence="3" id="KW-1185">Reference proteome</keyword>
<feature type="domain" description="RNA ligase" evidence="1">
    <location>
        <begin position="262"/>
        <end position="428"/>
    </location>
</feature>
<evidence type="ECO:0000259" key="1">
    <source>
        <dbReference type="Pfam" id="PF09414"/>
    </source>
</evidence>
<dbReference type="Proteomes" id="UP000501969">
    <property type="component" value="Segment"/>
</dbReference>
<reference evidence="2 3" key="1">
    <citation type="submission" date="2018-03" db="EMBL/GenBank/DDBJ databases">
        <title>Complete genome sequence of a second alphabaculovirus from the true armyworm, Mythimna unipuncta.</title>
        <authorList>
            <person name="Harrison R.L."/>
            <person name="Mowery J.D."/>
            <person name="Bauchan G.R."/>
            <person name="Theilmann D.A."/>
            <person name="Erlandson M.A."/>
        </authorList>
    </citation>
    <scope>NUCLEOTIDE SEQUENCE [LARGE SCALE GENOMIC DNA]</scope>
    <source>
        <strain evidence="2 3">KY310</strain>
    </source>
</reference>
<protein>
    <submittedName>
        <fullName evidence="2">HE65</fullName>
    </submittedName>
</protein>
<sequence>MVYIKLDIGSHAKGYSTENSDRDYVIFTKCSPEDFLCYINDRNHLVNVHGKTEEGDDCTYVDLYKGLHGIYTGKYYYLGVFARESDVVDKNGLPNTELFVFIRQLARLRMFNILQTMLRYKVKRSANEDAKQLLAIMYNVAYVDRWLASEKFPEHNYLPQLLNGNAERIQLYDTLMKLRHTNGPVDEEHKTYIHEWQESLKNKLSRIPPLPERYDVLKTIVKYALNDSGPVLPAGLNITRLLYPSITRLTSSTSASLWNKIVCVQEKLDGCNFRIIVNGENRITYGSRNTYREYSNFMNFYRIRSQLEASARRLQKVTGYNSFVVYGELVGWKDDDRQIPINQIHYSAQKEPIEFYAYDIKRYDDGQEEDIEFELAQNFLDSCGRFKTIPYECMPYEDFVSNGIVFKSLLFPDHDQEAVEGYILRCDELKYKITKDYDPNIVVANCNALKLITKQFVCDVMRRHGAEDAIDASNFDQLVLHCYRAVEDLDRSLILSPKKVFSKIFGILCVRAGVTHNEYSQRLRTFCSSIEQNSNNQIY</sequence>
<proteinExistence type="predicted"/>
<dbReference type="Gene3D" id="3.30.470.30">
    <property type="entry name" value="DNA ligase/mRNA capping enzyme"/>
    <property type="match status" value="1"/>
</dbReference>
<evidence type="ECO:0000313" key="2">
    <source>
        <dbReference type="EMBL" id="AXU41499.1"/>
    </source>
</evidence>
<dbReference type="EMBL" id="MH124167">
    <property type="protein sequence ID" value="AXU41499.1"/>
    <property type="molecule type" value="Genomic_DNA"/>
</dbReference>
<dbReference type="GeneID" id="80534006"/>
<accession>A0A346TPI9</accession>
<dbReference type="RefSeq" id="YP_010796511.1">
    <property type="nucleotide sequence ID" value="NC_076031.1"/>
</dbReference>
<organism evidence="2 3">
    <name type="scientific">Mythimna unipuncta nucleopolyhedrovirus</name>
    <dbReference type="NCBI Taxonomy" id="447897"/>
    <lineage>
        <taxon>Viruses</taxon>
        <taxon>Viruses incertae sedis</taxon>
        <taxon>Naldaviricetes</taxon>
        <taxon>Lefavirales</taxon>
        <taxon>Baculoviridae</taxon>
        <taxon>Alphabaculovirus</taxon>
    </lineage>
</organism>
<dbReference type="InterPro" id="IPR021122">
    <property type="entry name" value="RNA_ligase_dom_REL/Rnl2"/>
</dbReference>